<reference evidence="13 14" key="1">
    <citation type="submission" date="2016-11" db="EMBL/GenBank/DDBJ databases">
        <title>Interaction between Lactobacillus species and yeast in water kefir.</title>
        <authorList>
            <person name="Behr J."/>
            <person name="Xu D."/>
            <person name="Vogel R.F."/>
        </authorList>
    </citation>
    <scope>NUCLEOTIDE SEQUENCE [LARGE SCALE GENOMIC DNA]</scope>
    <source>
        <strain evidence="13 14">TMW 1.1822</strain>
    </source>
</reference>
<evidence type="ECO:0000256" key="7">
    <source>
        <dbReference type="ARBA" id="ARBA00022917"/>
    </source>
</evidence>
<dbReference type="GO" id="GO:0004825">
    <property type="term" value="F:methionine-tRNA ligase activity"/>
    <property type="evidence" value="ECO:0007669"/>
    <property type="project" value="UniProtKB-EC"/>
</dbReference>
<keyword evidence="6 11" id="KW-0067">ATP-binding</keyword>
<evidence type="ECO:0000256" key="9">
    <source>
        <dbReference type="ARBA" id="ARBA00030904"/>
    </source>
</evidence>
<dbReference type="GO" id="GO:0006431">
    <property type="term" value="P:methionyl-tRNA aminoacylation"/>
    <property type="evidence" value="ECO:0007669"/>
    <property type="project" value="InterPro"/>
</dbReference>
<keyword evidence="4 11" id="KW-0436">Ligase</keyword>
<dbReference type="PANTHER" id="PTHR43326:SF1">
    <property type="entry name" value="METHIONINE--TRNA LIGASE, MITOCHONDRIAL"/>
    <property type="match status" value="1"/>
</dbReference>
<dbReference type="InterPro" id="IPR014758">
    <property type="entry name" value="Met-tRNA_synth"/>
</dbReference>
<evidence type="ECO:0000256" key="6">
    <source>
        <dbReference type="ARBA" id="ARBA00022840"/>
    </source>
</evidence>
<dbReference type="SUPFAM" id="SSF52374">
    <property type="entry name" value="Nucleotidylyl transferase"/>
    <property type="match status" value="1"/>
</dbReference>
<dbReference type="Proteomes" id="UP000314960">
    <property type="component" value="Chromosome"/>
</dbReference>
<feature type="domain" description="Methionyl/Leucyl tRNA synthetase" evidence="12">
    <location>
        <begin position="2"/>
        <end position="123"/>
    </location>
</feature>
<dbReference type="Gene3D" id="3.40.50.620">
    <property type="entry name" value="HUPs"/>
    <property type="match status" value="1"/>
</dbReference>
<gene>
    <name evidence="13" type="ORF">BSQ49_05990</name>
</gene>
<dbReference type="SUPFAM" id="SSF47323">
    <property type="entry name" value="Anticodon-binding domain of a subclass of class I aminoacyl-tRNA synthetases"/>
    <property type="match status" value="1"/>
</dbReference>
<keyword evidence="7 11" id="KW-0648">Protein biosynthesis</keyword>
<evidence type="ECO:0000256" key="5">
    <source>
        <dbReference type="ARBA" id="ARBA00022741"/>
    </source>
</evidence>
<proteinExistence type="inferred from homology"/>
<dbReference type="Pfam" id="PF09334">
    <property type="entry name" value="tRNA-synt_1g"/>
    <property type="match status" value="2"/>
</dbReference>
<dbReference type="AlphaFoldDB" id="A0A3S6QP81"/>
<name>A0A3S6QP81_9LACO</name>
<sequence>MIADAIARYQRLFNHRTLRFSIGNDEHGTKIARNAKKQGLEPQVYVDNNVAYFYQLAQDLNIGYTDYIRTTQARHEKTVQYIWQKLLPYIYKGNYQGWYCAGCEAFVTEREYQQHAGICPDHQSPYEKISEENYYFKASNFSDKVLELVNNDTLKIVPQSRKKEFLALVKDGIPDVSISRPTKTLSWGIRVPDDASQTLYVWMDALPNYLSVLGYPTNSSWQNFWPADVQVMGKDIVRFQAGLWPAILLALGLKLPDKLLVHGIIRSHGQKMSKSIGNVVDPEELLKTFGSDAFRYYFLRHIPTLEDGDFTQEKFQRAYNHELSNELGNLVSRINGLLNKDRAAFIRQPLKEEPLGPDYHQAFAHFELNLAFDQVWHDIQALNAQITKSQPWKLTGADYAKTLGDIRQKLYTIARGLEPFLPKTAQSIKTNLTSDKVVELAPLFPKI</sequence>
<evidence type="ECO:0000313" key="14">
    <source>
        <dbReference type="Proteomes" id="UP000314960"/>
    </source>
</evidence>
<keyword evidence="8 11" id="KW-0030">Aminoacyl-tRNA synthetase</keyword>
<dbReference type="NCBIfam" id="TIGR00398">
    <property type="entry name" value="metG"/>
    <property type="match status" value="1"/>
</dbReference>
<dbReference type="InterPro" id="IPR015413">
    <property type="entry name" value="Methionyl/Leucyl_tRNA_Synth"/>
</dbReference>
<dbReference type="EMBL" id="CP018176">
    <property type="protein sequence ID" value="AUJ29783.1"/>
    <property type="molecule type" value="Genomic_DNA"/>
</dbReference>
<evidence type="ECO:0000256" key="10">
    <source>
        <dbReference type="ARBA" id="ARBA00047364"/>
    </source>
</evidence>
<dbReference type="KEGG" id="lhw:BSQ49_05990"/>
<evidence type="ECO:0000256" key="1">
    <source>
        <dbReference type="ARBA" id="ARBA00003314"/>
    </source>
</evidence>
<dbReference type="PRINTS" id="PR01041">
    <property type="entry name" value="TRNASYNTHMET"/>
</dbReference>
<dbReference type="InterPro" id="IPR014729">
    <property type="entry name" value="Rossmann-like_a/b/a_fold"/>
</dbReference>
<dbReference type="Gene3D" id="1.10.730.10">
    <property type="entry name" value="Isoleucyl-tRNA Synthetase, Domain 1"/>
    <property type="match status" value="1"/>
</dbReference>
<dbReference type="FunFam" id="2.170.220.10:FF:000001">
    <property type="entry name" value="methionine--tRNA ligase, mitochondrial"/>
    <property type="match status" value="1"/>
</dbReference>
<feature type="domain" description="Methionyl/Leucyl tRNA synthetase" evidence="12">
    <location>
        <begin position="130"/>
        <end position="334"/>
    </location>
</feature>
<keyword evidence="5 11" id="KW-0547">Nucleotide-binding</keyword>
<accession>A0A3S6QP81</accession>
<evidence type="ECO:0000259" key="12">
    <source>
        <dbReference type="Pfam" id="PF09334"/>
    </source>
</evidence>
<dbReference type="InterPro" id="IPR033911">
    <property type="entry name" value="MetRS_core"/>
</dbReference>
<comment type="similarity">
    <text evidence="11">Belongs to the class-I aminoacyl-tRNA synthetase family.</text>
</comment>
<evidence type="ECO:0000256" key="11">
    <source>
        <dbReference type="RuleBase" id="RU363039"/>
    </source>
</evidence>
<comment type="function">
    <text evidence="1">Is required not only for elongation of protein synthesis but also for the initiation of all mRNA translation through initiator tRNA(fMet) aminoacylation.</text>
</comment>
<evidence type="ECO:0000256" key="2">
    <source>
        <dbReference type="ARBA" id="ARBA00012838"/>
    </source>
</evidence>
<dbReference type="EC" id="6.1.1.10" evidence="2"/>
<evidence type="ECO:0000256" key="3">
    <source>
        <dbReference type="ARBA" id="ARBA00018753"/>
    </source>
</evidence>
<evidence type="ECO:0000256" key="4">
    <source>
        <dbReference type="ARBA" id="ARBA00022598"/>
    </source>
</evidence>
<evidence type="ECO:0000256" key="8">
    <source>
        <dbReference type="ARBA" id="ARBA00023146"/>
    </source>
</evidence>
<evidence type="ECO:0000313" key="13">
    <source>
        <dbReference type="EMBL" id="AUJ29783.1"/>
    </source>
</evidence>
<dbReference type="CDD" id="cd00814">
    <property type="entry name" value="MetRS_core"/>
    <property type="match status" value="1"/>
</dbReference>
<dbReference type="PANTHER" id="PTHR43326">
    <property type="entry name" value="METHIONYL-TRNA SYNTHETASE"/>
    <property type="match status" value="1"/>
</dbReference>
<protein>
    <recommendedName>
        <fullName evidence="3">Methionine--tRNA ligase</fullName>
        <ecNumber evidence="2">6.1.1.10</ecNumber>
    </recommendedName>
    <alternativeName>
        <fullName evidence="9">Methionyl-tRNA synthetase</fullName>
    </alternativeName>
</protein>
<comment type="catalytic activity">
    <reaction evidence="10">
        <text>tRNA(Met) + L-methionine + ATP = L-methionyl-tRNA(Met) + AMP + diphosphate</text>
        <dbReference type="Rhea" id="RHEA:13481"/>
        <dbReference type="Rhea" id="RHEA-COMP:9667"/>
        <dbReference type="Rhea" id="RHEA-COMP:9698"/>
        <dbReference type="ChEBI" id="CHEBI:30616"/>
        <dbReference type="ChEBI" id="CHEBI:33019"/>
        <dbReference type="ChEBI" id="CHEBI:57844"/>
        <dbReference type="ChEBI" id="CHEBI:78442"/>
        <dbReference type="ChEBI" id="CHEBI:78530"/>
        <dbReference type="ChEBI" id="CHEBI:456215"/>
        <dbReference type="EC" id="6.1.1.10"/>
    </reaction>
</comment>
<dbReference type="InterPro" id="IPR023457">
    <property type="entry name" value="Met-tRNA_synth_2"/>
</dbReference>
<dbReference type="Gene3D" id="2.170.220.10">
    <property type="match status" value="1"/>
</dbReference>
<organism evidence="13 14">
    <name type="scientific">Liquorilactobacillus hordei</name>
    <dbReference type="NCBI Taxonomy" id="468911"/>
    <lineage>
        <taxon>Bacteria</taxon>
        <taxon>Bacillati</taxon>
        <taxon>Bacillota</taxon>
        <taxon>Bacilli</taxon>
        <taxon>Lactobacillales</taxon>
        <taxon>Lactobacillaceae</taxon>
        <taxon>Liquorilactobacillus</taxon>
    </lineage>
</organism>
<dbReference type="GO" id="GO:0005524">
    <property type="term" value="F:ATP binding"/>
    <property type="evidence" value="ECO:0007669"/>
    <property type="project" value="UniProtKB-KW"/>
</dbReference>
<dbReference type="InterPro" id="IPR009080">
    <property type="entry name" value="tRNAsynth_Ia_anticodon-bd"/>
</dbReference>